<dbReference type="InterPro" id="IPR001031">
    <property type="entry name" value="Thioesterase"/>
</dbReference>
<dbReference type="AlphaFoldDB" id="A0A1Y6ISB8"/>
<dbReference type="PANTHER" id="PTHR11487">
    <property type="entry name" value="THIOESTERASE"/>
    <property type="match status" value="1"/>
</dbReference>
<dbReference type="GO" id="GO:0016787">
    <property type="term" value="F:hydrolase activity"/>
    <property type="evidence" value="ECO:0007669"/>
    <property type="project" value="UniProtKB-KW"/>
</dbReference>
<comment type="similarity">
    <text evidence="1">Belongs to the thioesterase family.</text>
</comment>
<evidence type="ECO:0000259" key="2">
    <source>
        <dbReference type="Pfam" id="PF00975"/>
    </source>
</evidence>
<dbReference type="Proteomes" id="UP001283366">
    <property type="component" value="Unassembled WGS sequence"/>
</dbReference>
<name>A0A1Y6ISB8_9VIBR</name>
<evidence type="ECO:0000313" key="3">
    <source>
        <dbReference type="EMBL" id="MDW6003280.1"/>
    </source>
</evidence>
<dbReference type="PANTHER" id="PTHR11487:SF0">
    <property type="entry name" value="S-ACYL FATTY ACID SYNTHASE THIOESTERASE, MEDIUM CHAIN"/>
    <property type="match status" value="1"/>
</dbReference>
<sequence length="233" mass="26213">MTTLICLPSSGSSSTLYSDWKPLLAEKNISLLCPEYPGRGQRFTDPLISGIPELVDDLMQQIQVMLPPDESYHIFGHSLGGVVAYELTLKIQQTTGFPAPQSVIISASHAPHLRGETILKSHLEEPELIALLQKMGGLKKEVLQHPELMELLLPIIRADLALNDHYHRHDIAPLSCPITTIHGLSDPIVKPENISAWERYTADYRHLDWPGDHFYFQQNLKDFLNRLSHMLAA</sequence>
<evidence type="ECO:0000313" key="5">
    <source>
        <dbReference type="Proteomes" id="UP000196125"/>
    </source>
</evidence>
<accession>A0A1Y6ISB8</accession>
<evidence type="ECO:0000256" key="1">
    <source>
        <dbReference type="ARBA" id="ARBA00007169"/>
    </source>
</evidence>
<dbReference type="Proteomes" id="UP000196125">
    <property type="component" value="Unassembled WGS sequence"/>
</dbReference>
<dbReference type="EMBL" id="FXXI01000001">
    <property type="protein sequence ID" value="SMR99931.1"/>
    <property type="molecule type" value="Genomic_DNA"/>
</dbReference>
<evidence type="ECO:0000313" key="4">
    <source>
        <dbReference type="EMBL" id="SMR99931.1"/>
    </source>
</evidence>
<dbReference type="InterPro" id="IPR029058">
    <property type="entry name" value="AB_hydrolase_fold"/>
</dbReference>
<dbReference type="EC" id="3.1.2.-" evidence="4"/>
<dbReference type="Pfam" id="PF00975">
    <property type="entry name" value="Thioesterase"/>
    <property type="match status" value="1"/>
</dbReference>
<gene>
    <name evidence="4" type="primary">srfAD</name>
    <name evidence="3" type="ORF">SBX37_10515</name>
    <name evidence="4" type="ORF">VIM7927_01169</name>
</gene>
<reference evidence="3 6" key="2">
    <citation type="submission" date="2023-11" db="EMBL/GenBank/DDBJ databases">
        <title>Plant-associative lifestyle of Vibrio porteresiae and its evolutionary dynamics.</title>
        <authorList>
            <person name="Rameshkumar N."/>
            <person name="Kirti K."/>
        </authorList>
    </citation>
    <scope>NUCLEOTIDE SEQUENCE [LARGE SCALE GENOMIC DNA]</scope>
    <source>
        <strain evidence="3 6">MSSRF38</strain>
    </source>
</reference>
<protein>
    <submittedName>
        <fullName evidence="3">Alpha/beta fold hydrolase</fullName>
    </submittedName>
    <submittedName>
        <fullName evidence="4">Surfactin synthase thioesterase subunit</fullName>
        <ecNumber evidence="4">3.1.2.-</ecNumber>
    </submittedName>
</protein>
<feature type="domain" description="Thioesterase" evidence="2">
    <location>
        <begin position="3"/>
        <end position="228"/>
    </location>
</feature>
<dbReference type="Gene3D" id="3.40.50.1820">
    <property type="entry name" value="alpha/beta hydrolase"/>
    <property type="match status" value="1"/>
</dbReference>
<keyword evidence="6" id="KW-1185">Reference proteome</keyword>
<dbReference type="RefSeq" id="WP_087479918.1">
    <property type="nucleotide sequence ID" value="NZ_AP024883.1"/>
</dbReference>
<evidence type="ECO:0000313" key="6">
    <source>
        <dbReference type="Proteomes" id="UP001283366"/>
    </source>
</evidence>
<organism evidence="4 5">
    <name type="scientific">Vibrio mangrovi</name>
    <dbReference type="NCBI Taxonomy" id="474394"/>
    <lineage>
        <taxon>Bacteria</taxon>
        <taxon>Pseudomonadati</taxon>
        <taxon>Pseudomonadota</taxon>
        <taxon>Gammaproteobacteria</taxon>
        <taxon>Vibrionales</taxon>
        <taxon>Vibrionaceae</taxon>
        <taxon>Vibrio</taxon>
    </lineage>
</organism>
<dbReference type="EMBL" id="JAWRCO010000001">
    <property type="protein sequence ID" value="MDW6003280.1"/>
    <property type="molecule type" value="Genomic_DNA"/>
</dbReference>
<dbReference type="InterPro" id="IPR012223">
    <property type="entry name" value="TEII"/>
</dbReference>
<reference evidence="4 5" key="1">
    <citation type="submission" date="2017-05" db="EMBL/GenBank/DDBJ databases">
        <authorList>
            <person name="Song R."/>
            <person name="Chenine A.L."/>
            <person name="Ruprecht R.M."/>
        </authorList>
    </citation>
    <scope>NUCLEOTIDE SEQUENCE [LARGE SCALE GENOMIC DNA]</scope>
    <source>
        <strain evidence="4 5">CECT 7927</strain>
    </source>
</reference>
<keyword evidence="4" id="KW-0378">Hydrolase</keyword>
<proteinExistence type="inferred from homology"/>
<dbReference type="GO" id="GO:0008610">
    <property type="term" value="P:lipid biosynthetic process"/>
    <property type="evidence" value="ECO:0007669"/>
    <property type="project" value="TreeGrafter"/>
</dbReference>
<dbReference type="SUPFAM" id="SSF53474">
    <property type="entry name" value="alpha/beta-Hydrolases"/>
    <property type="match status" value="1"/>
</dbReference>
<dbReference type="OrthoDB" id="8480037at2"/>